<protein>
    <submittedName>
        <fullName evidence="2">Uncharacterized protein</fullName>
    </submittedName>
</protein>
<keyword evidence="3" id="KW-1185">Reference proteome</keyword>
<evidence type="ECO:0000313" key="2">
    <source>
        <dbReference type="EMBL" id="KAJ7772356.1"/>
    </source>
</evidence>
<accession>A0AAD7NRQ3</accession>
<evidence type="ECO:0000256" key="1">
    <source>
        <dbReference type="SAM" id="MobiDB-lite"/>
    </source>
</evidence>
<dbReference type="Proteomes" id="UP001215598">
    <property type="component" value="Unassembled WGS sequence"/>
</dbReference>
<reference evidence="2" key="1">
    <citation type="submission" date="2023-03" db="EMBL/GenBank/DDBJ databases">
        <title>Massive genome expansion in bonnet fungi (Mycena s.s.) driven by repeated elements and novel gene families across ecological guilds.</title>
        <authorList>
            <consortium name="Lawrence Berkeley National Laboratory"/>
            <person name="Harder C.B."/>
            <person name="Miyauchi S."/>
            <person name="Viragh M."/>
            <person name="Kuo A."/>
            <person name="Thoen E."/>
            <person name="Andreopoulos B."/>
            <person name="Lu D."/>
            <person name="Skrede I."/>
            <person name="Drula E."/>
            <person name="Henrissat B."/>
            <person name="Morin E."/>
            <person name="Kohler A."/>
            <person name="Barry K."/>
            <person name="LaButti K."/>
            <person name="Morin E."/>
            <person name="Salamov A."/>
            <person name="Lipzen A."/>
            <person name="Mereny Z."/>
            <person name="Hegedus B."/>
            <person name="Baldrian P."/>
            <person name="Stursova M."/>
            <person name="Weitz H."/>
            <person name="Taylor A."/>
            <person name="Grigoriev I.V."/>
            <person name="Nagy L.G."/>
            <person name="Martin F."/>
            <person name="Kauserud H."/>
        </authorList>
    </citation>
    <scope>NUCLEOTIDE SEQUENCE</scope>
    <source>
        <strain evidence="2">CBHHK182m</strain>
    </source>
</reference>
<dbReference type="EMBL" id="JARKIB010000014">
    <property type="protein sequence ID" value="KAJ7772356.1"/>
    <property type="molecule type" value="Genomic_DNA"/>
</dbReference>
<comment type="caution">
    <text evidence="2">The sequence shown here is derived from an EMBL/GenBank/DDBJ whole genome shotgun (WGS) entry which is preliminary data.</text>
</comment>
<organism evidence="2 3">
    <name type="scientific">Mycena metata</name>
    <dbReference type="NCBI Taxonomy" id="1033252"/>
    <lineage>
        <taxon>Eukaryota</taxon>
        <taxon>Fungi</taxon>
        <taxon>Dikarya</taxon>
        <taxon>Basidiomycota</taxon>
        <taxon>Agaricomycotina</taxon>
        <taxon>Agaricomycetes</taxon>
        <taxon>Agaricomycetidae</taxon>
        <taxon>Agaricales</taxon>
        <taxon>Marasmiineae</taxon>
        <taxon>Mycenaceae</taxon>
        <taxon>Mycena</taxon>
    </lineage>
</organism>
<name>A0AAD7NRQ3_9AGAR</name>
<proteinExistence type="predicted"/>
<sequence>MRVGCSWPRLELKPGIESLCSLYPTKAAPCYIEQRKYARAPAVLRRRPSTKATTQTRRRSDSRHGLLLATQISHESEMKTASLSVLEALLKSLKIESSGGMVVEAITLIRCIIELALKLLVELVSNRCTAPAASRADSSGRCRLFWHSDSQDASRSRSRPKGDCSDHQ</sequence>
<evidence type="ECO:0000313" key="3">
    <source>
        <dbReference type="Proteomes" id="UP001215598"/>
    </source>
</evidence>
<dbReference type="AlphaFoldDB" id="A0AAD7NRQ3"/>
<feature type="non-terminal residue" evidence="2">
    <location>
        <position position="168"/>
    </location>
</feature>
<feature type="region of interest" description="Disordered" evidence="1">
    <location>
        <begin position="149"/>
        <end position="168"/>
    </location>
</feature>
<gene>
    <name evidence="2" type="ORF">B0H16DRAFT_1685378</name>
</gene>